<organism evidence="2 3">
    <name type="scientific">Deinococcus yavapaiensis KR-236</name>
    <dbReference type="NCBI Taxonomy" id="694435"/>
    <lineage>
        <taxon>Bacteria</taxon>
        <taxon>Thermotogati</taxon>
        <taxon>Deinococcota</taxon>
        <taxon>Deinococci</taxon>
        <taxon>Deinococcales</taxon>
        <taxon>Deinococcaceae</taxon>
        <taxon>Deinococcus</taxon>
    </lineage>
</organism>
<comment type="caution">
    <text evidence="2">The sequence shown here is derived from an EMBL/GenBank/DDBJ whole genome shotgun (WGS) entry which is preliminary data.</text>
</comment>
<feature type="region of interest" description="Disordered" evidence="1">
    <location>
        <begin position="1"/>
        <end position="35"/>
    </location>
</feature>
<dbReference type="Proteomes" id="UP000248326">
    <property type="component" value="Unassembled WGS sequence"/>
</dbReference>
<evidence type="ECO:0000256" key="1">
    <source>
        <dbReference type="SAM" id="MobiDB-lite"/>
    </source>
</evidence>
<name>A0A318S778_9DEIO</name>
<proteinExistence type="predicted"/>
<evidence type="ECO:0000313" key="2">
    <source>
        <dbReference type="EMBL" id="PYE54171.1"/>
    </source>
</evidence>
<accession>A0A318S778</accession>
<reference evidence="2 3" key="1">
    <citation type="submission" date="2018-06" db="EMBL/GenBank/DDBJ databases">
        <title>Genomic Encyclopedia of Type Strains, Phase IV (KMG-IV): sequencing the most valuable type-strain genomes for metagenomic binning, comparative biology and taxonomic classification.</title>
        <authorList>
            <person name="Goeker M."/>
        </authorList>
    </citation>
    <scope>NUCLEOTIDE SEQUENCE [LARGE SCALE GENOMIC DNA]</scope>
    <source>
        <strain evidence="2 3">DSM 18048</strain>
    </source>
</reference>
<protein>
    <submittedName>
        <fullName evidence="2">Uncharacterized protein</fullName>
    </submittedName>
</protein>
<evidence type="ECO:0000313" key="3">
    <source>
        <dbReference type="Proteomes" id="UP000248326"/>
    </source>
</evidence>
<gene>
    <name evidence="2" type="ORF">DES52_106136</name>
</gene>
<dbReference type="AlphaFoldDB" id="A0A318S778"/>
<keyword evidence="3" id="KW-1185">Reference proteome</keyword>
<sequence>MSSEVPAQQVVAGGFDDVNGLAGTDPDPGTRRRAERRQRLAGYVRDLDPVAPSGLIGVDPAVQGVQAGEVVLGGVMRHDGEQIEVAAGRIEVAGDRRAVEAQPDQVTRKGLGKVVSEAVEDSLHFDAENPVRNHDARIRDEVESLGNRRVGHLLSLMRLGRRKKTASYTRPRTSAPSFNFRKSHKFHKPTLFASANACAAFVYPGPLVTTNA</sequence>
<dbReference type="EMBL" id="QJSX01000006">
    <property type="protein sequence ID" value="PYE54171.1"/>
    <property type="molecule type" value="Genomic_DNA"/>
</dbReference>